<dbReference type="Pfam" id="PF00646">
    <property type="entry name" value="F-box"/>
    <property type="match status" value="1"/>
</dbReference>
<dbReference type="InterPro" id="IPR036047">
    <property type="entry name" value="F-box-like_dom_sf"/>
</dbReference>
<name>A0ABR2RV55_9ROSI</name>
<dbReference type="CDD" id="cd22157">
    <property type="entry name" value="F-box_AtFBW1-like"/>
    <property type="match status" value="1"/>
</dbReference>
<evidence type="ECO:0000313" key="2">
    <source>
        <dbReference type="EMBL" id="KAK9016739.1"/>
    </source>
</evidence>
<proteinExistence type="predicted"/>
<evidence type="ECO:0000259" key="1">
    <source>
        <dbReference type="SMART" id="SM00256"/>
    </source>
</evidence>
<organism evidence="2 3">
    <name type="scientific">Hibiscus sabdariffa</name>
    <name type="common">roselle</name>
    <dbReference type="NCBI Taxonomy" id="183260"/>
    <lineage>
        <taxon>Eukaryota</taxon>
        <taxon>Viridiplantae</taxon>
        <taxon>Streptophyta</taxon>
        <taxon>Embryophyta</taxon>
        <taxon>Tracheophyta</taxon>
        <taxon>Spermatophyta</taxon>
        <taxon>Magnoliopsida</taxon>
        <taxon>eudicotyledons</taxon>
        <taxon>Gunneridae</taxon>
        <taxon>Pentapetalae</taxon>
        <taxon>rosids</taxon>
        <taxon>malvids</taxon>
        <taxon>Malvales</taxon>
        <taxon>Malvaceae</taxon>
        <taxon>Malvoideae</taxon>
        <taxon>Hibiscus</taxon>
    </lineage>
</organism>
<feature type="domain" description="F-box" evidence="1">
    <location>
        <begin position="5"/>
        <end position="45"/>
    </location>
</feature>
<dbReference type="EMBL" id="JBBPBN010000020">
    <property type="protein sequence ID" value="KAK9016739.1"/>
    <property type="molecule type" value="Genomic_DNA"/>
</dbReference>
<evidence type="ECO:0000313" key="3">
    <source>
        <dbReference type="Proteomes" id="UP001396334"/>
    </source>
</evidence>
<dbReference type="PANTHER" id="PTHR31672">
    <property type="entry name" value="BNACNNG10540D PROTEIN"/>
    <property type="match status" value="1"/>
</dbReference>
<dbReference type="Proteomes" id="UP001396334">
    <property type="component" value="Unassembled WGS sequence"/>
</dbReference>
<dbReference type="Gene3D" id="1.20.1280.50">
    <property type="match status" value="1"/>
</dbReference>
<accession>A0ABR2RV55</accession>
<dbReference type="PANTHER" id="PTHR31672:SF13">
    <property type="entry name" value="F-BOX PROTEIN CPR30-LIKE"/>
    <property type="match status" value="1"/>
</dbReference>
<keyword evidence="3" id="KW-1185">Reference proteome</keyword>
<dbReference type="InterPro" id="IPR001810">
    <property type="entry name" value="F-box_dom"/>
</dbReference>
<reference evidence="2 3" key="1">
    <citation type="journal article" date="2024" name="G3 (Bethesda)">
        <title>Genome assembly of Hibiscus sabdariffa L. provides insights into metabolisms of medicinal natural products.</title>
        <authorList>
            <person name="Kim T."/>
        </authorList>
    </citation>
    <scope>NUCLEOTIDE SEQUENCE [LARGE SCALE GENOMIC DNA]</scope>
    <source>
        <strain evidence="2">TK-2024</strain>
        <tissue evidence="2">Old leaves</tissue>
    </source>
</reference>
<comment type="caution">
    <text evidence="2">The sequence shown here is derived from an EMBL/GenBank/DDBJ whole genome shotgun (WGS) entry which is preliminary data.</text>
</comment>
<dbReference type="SUPFAM" id="SSF81383">
    <property type="entry name" value="F-box domain"/>
    <property type="match status" value="1"/>
</dbReference>
<sequence>MSDYLHEAVILEILKRLPVKSPVRFRSVCKTWNSIICGTCFISTHLQSSLSDNTPFLLLEYWINGKENYSLHYDNDGFDEFKQLQLPVFGCVSRTAVLDSCNGVTAIPPNYTFDDVTVAIDIKVPFVNGVVHWLGYQTRNNSGFSNVILRFYFSAEEFMVINFPESLIGLWPPCLSIMKYGESSIAVSRLPIGDGLKELWVMKEYGVFESWTKVFTLQSVNPYESSLRLLGFRKNEEVLLQGVDGKLVSLDLNFLQMGASLYLDCQQIEFHGVEVEENLMSVNSYVESLVLLDKTVNV</sequence>
<gene>
    <name evidence="2" type="ORF">V6N11_079233</name>
</gene>
<dbReference type="InterPro" id="IPR050796">
    <property type="entry name" value="SCF_F-box_component"/>
</dbReference>
<dbReference type="SMART" id="SM00256">
    <property type="entry name" value="FBOX"/>
    <property type="match status" value="1"/>
</dbReference>
<protein>
    <recommendedName>
        <fullName evidence="1">F-box domain-containing protein</fullName>
    </recommendedName>
</protein>